<sequence length="543" mass="62176">MVDFEKQRVDSDVKRISLSSYDVELRSQDSLDSDNPFSDPLIAEYYRALYEESKYESRSAFDPAFTWTKEEEKKLLWKLNFRVAFVACFLFIALQLDRGNLSQAVADNLLEDLHMDTNDFNLGNQLFYLSFFLAELPSQLISKRLGPDIFIPIQICAWSVVAMAQAAMHNKAGFLICRCLIGALEGGFIADLVLWLTYFFTSKELSIRLSWFWTSLSIVQVVSALLAYGILRMRGIGGLAGWQYLFLLEGILTFLIGLSGFYLMVPGAVQTKNWMHPKGWFTEREEKIVVNRVLRDDPSKGDMHNRQPISFKLLWSAISDYDLWPIYLIGLIAYVPMNTVSTYLTLTLKSVGFSTLNVQLLSIPYQVIHITLLIGVTWYAERIDQRAYMGVIASIWNALFLGVLRWWKGSLVEAWPTFALCTLLLGGPYVHAICVSWVSRNSNSIKTRALSSALYNMAVQVGAIYSTQIYRKNDAPLYHTGNTVLFAISIAGIPVFLFAKWYYRTRNKRKEAIWSQMSEDERVEYIQTTSDQANKRLDFRFAE</sequence>
<dbReference type="FunCoup" id="Q6CKN1">
    <property type="interactions" value="69"/>
</dbReference>
<keyword evidence="4 6" id="KW-1133">Transmembrane helix</keyword>
<accession>Q6CKN1</accession>
<dbReference type="EMBL" id="CR382126">
    <property type="protein sequence ID" value="CAG98216.1"/>
    <property type="molecule type" value="Genomic_DNA"/>
</dbReference>
<dbReference type="GO" id="GO:0022857">
    <property type="term" value="F:transmembrane transporter activity"/>
    <property type="evidence" value="ECO:0007669"/>
    <property type="project" value="InterPro"/>
</dbReference>
<keyword evidence="5 6" id="KW-0472">Membrane</keyword>
<keyword evidence="2" id="KW-0813">Transport</keyword>
<dbReference type="GeneID" id="2895245"/>
<dbReference type="HOGENOM" id="CLU_001265_2_2_1"/>
<dbReference type="KEGG" id="kla:KLLA0_F09405g"/>
<feature type="transmembrane region" description="Helical" evidence="6">
    <location>
        <begin position="387"/>
        <end position="408"/>
    </location>
</feature>
<dbReference type="InterPro" id="IPR036259">
    <property type="entry name" value="MFS_trans_sf"/>
</dbReference>
<feature type="transmembrane region" description="Helical" evidence="6">
    <location>
        <begin position="243"/>
        <end position="265"/>
    </location>
</feature>
<evidence type="ECO:0000256" key="1">
    <source>
        <dbReference type="ARBA" id="ARBA00004141"/>
    </source>
</evidence>
<feature type="transmembrane region" description="Helical" evidence="6">
    <location>
        <begin position="173"/>
        <end position="199"/>
    </location>
</feature>
<feature type="transmembrane region" description="Helical" evidence="6">
    <location>
        <begin position="211"/>
        <end position="231"/>
    </location>
</feature>
<protein>
    <submittedName>
        <fullName evidence="7">KLLA0F09405p</fullName>
    </submittedName>
</protein>
<organism evidence="7 8">
    <name type="scientific">Kluyveromyces lactis (strain ATCC 8585 / CBS 2359 / DSM 70799 / NBRC 1267 / NRRL Y-1140 / WM37)</name>
    <name type="common">Yeast</name>
    <name type="synonym">Candida sphaerica</name>
    <dbReference type="NCBI Taxonomy" id="284590"/>
    <lineage>
        <taxon>Eukaryota</taxon>
        <taxon>Fungi</taxon>
        <taxon>Dikarya</taxon>
        <taxon>Ascomycota</taxon>
        <taxon>Saccharomycotina</taxon>
        <taxon>Saccharomycetes</taxon>
        <taxon>Saccharomycetales</taxon>
        <taxon>Saccharomycetaceae</taxon>
        <taxon>Kluyveromyces</taxon>
    </lineage>
</organism>
<dbReference type="FunFam" id="1.20.1250.20:FF:000247">
    <property type="entry name" value="MFS general substrate transporter"/>
    <property type="match status" value="1"/>
</dbReference>
<evidence type="ECO:0000256" key="6">
    <source>
        <dbReference type="SAM" id="Phobius"/>
    </source>
</evidence>
<dbReference type="InParanoid" id="Q6CKN1"/>
<dbReference type="OMA" id="CTWACIM"/>
<evidence type="ECO:0000313" key="8">
    <source>
        <dbReference type="Proteomes" id="UP000000598"/>
    </source>
</evidence>
<keyword evidence="3 6" id="KW-0812">Transmembrane</keyword>
<evidence type="ECO:0000256" key="3">
    <source>
        <dbReference type="ARBA" id="ARBA00022692"/>
    </source>
</evidence>
<feature type="transmembrane region" description="Helical" evidence="6">
    <location>
        <begin position="79"/>
        <end position="96"/>
    </location>
</feature>
<reference evidence="7 8" key="1">
    <citation type="journal article" date="2004" name="Nature">
        <title>Genome evolution in yeasts.</title>
        <authorList>
            <consortium name="Genolevures"/>
            <person name="Dujon B."/>
            <person name="Sherman D."/>
            <person name="Fischer G."/>
            <person name="Durrens P."/>
            <person name="Casaregola S."/>
            <person name="Lafontaine I."/>
            <person name="de Montigny J."/>
            <person name="Marck C."/>
            <person name="Neuveglise C."/>
            <person name="Talla E."/>
            <person name="Goffard N."/>
            <person name="Frangeul L."/>
            <person name="Aigle M."/>
            <person name="Anthouard V."/>
            <person name="Babour A."/>
            <person name="Barbe V."/>
            <person name="Barnay S."/>
            <person name="Blanchin S."/>
            <person name="Beckerich J.M."/>
            <person name="Beyne E."/>
            <person name="Bleykasten C."/>
            <person name="Boisrame A."/>
            <person name="Boyer J."/>
            <person name="Cattolico L."/>
            <person name="Confanioleri F."/>
            <person name="de Daruvar A."/>
            <person name="Despons L."/>
            <person name="Fabre E."/>
            <person name="Fairhead C."/>
            <person name="Ferry-Dumazet H."/>
            <person name="Groppi A."/>
            <person name="Hantraye F."/>
            <person name="Hennequin C."/>
            <person name="Jauniaux N."/>
            <person name="Joyet P."/>
            <person name="Kachouri R."/>
            <person name="Kerrest A."/>
            <person name="Koszul R."/>
            <person name="Lemaire M."/>
            <person name="Lesur I."/>
            <person name="Ma L."/>
            <person name="Muller H."/>
            <person name="Nicaud J.M."/>
            <person name="Nikolski M."/>
            <person name="Oztas S."/>
            <person name="Ozier-Kalogeropoulos O."/>
            <person name="Pellenz S."/>
            <person name="Potier S."/>
            <person name="Richard G.F."/>
            <person name="Straub M.L."/>
            <person name="Suleau A."/>
            <person name="Swennene D."/>
            <person name="Tekaia F."/>
            <person name="Wesolowski-Louvel M."/>
            <person name="Westhof E."/>
            <person name="Wirth B."/>
            <person name="Zeniou-Meyer M."/>
            <person name="Zivanovic I."/>
            <person name="Bolotin-Fukuhara M."/>
            <person name="Thierry A."/>
            <person name="Bouchier C."/>
            <person name="Caudron B."/>
            <person name="Scarpelli C."/>
            <person name="Gaillardin C."/>
            <person name="Weissenbach J."/>
            <person name="Wincker P."/>
            <person name="Souciet J.L."/>
        </authorList>
    </citation>
    <scope>NUCLEOTIDE SEQUENCE [LARGE SCALE GENOMIC DNA]</scope>
    <source>
        <strain evidence="8">ATCC 8585 / CBS 2359 / DSM 70799 / NBRC 1267 / NRRL Y-1140 / WM37</strain>
    </source>
</reference>
<feature type="transmembrane region" description="Helical" evidence="6">
    <location>
        <begin position="356"/>
        <end position="380"/>
    </location>
</feature>
<dbReference type="FunFam" id="1.20.1250.20:FF:000106">
    <property type="entry name" value="MFS transporter, putative"/>
    <property type="match status" value="1"/>
</dbReference>
<dbReference type="AlphaFoldDB" id="Q6CKN1"/>
<dbReference type="Proteomes" id="UP000000598">
    <property type="component" value="Chromosome F"/>
</dbReference>
<dbReference type="Gene3D" id="1.20.1250.20">
    <property type="entry name" value="MFS general substrate transporter like domains"/>
    <property type="match status" value="2"/>
</dbReference>
<dbReference type="eggNOG" id="KOG2533">
    <property type="taxonomic scope" value="Eukaryota"/>
</dbReference>
<feature type="transmembrane region" description="Helical" evidence="6">
    <location>
        <begin position="483"/>
        <end position="503"/>
    </location>
</feature>
<dbReference type="InterPro" id="IPR011701">
    <property type="entry name" value="MFS"/>
</dbReference>
<evidence type="ECO:0000256" key="2">
    <source>
        <dbReference type="ARBA" id="ARBA00022448"/>
    </source>
</evidence>
<dbReference type="PaxDb" id="284590-Q6CKN1"/>
<evidence type="ECO:0000313" key="7">
    <source>
        <dbReference type="EMBL" id="CAG98216.1"/>
    </source>
</evidence>
<dbReference type="GO" id="GO:0016020">
    <property type="term" value="C:membrane"/>
    <property type="evidence" value="ECO:0007669"/>
    <property type="project" value="UniProtKB-SubCell"/>
</dbReference>
<comment type="subcellular location">
    <subcellularLocation>
        <location evidence="1">Membrane</location>
        <topology evidence="1">Multi-pass membrane protein</topology>
    </subcellularLocation>
</comment>
<dbReference type="PANTHER" id="PTHR43791">
    <property type="entry name" value="PERMEASE-RELATED"/>
    <property type="match status" value="1"/>
</dbReference>
<dbReference type="Pfam" id="PF07690">
    <property type="entry name" value="MFS_1"/>
    <property type="match status" value="1"/>
</dbReference>
<feature type="transmembrane region" description="Helical" evidence="6">
    <location>
        <begin position="414"/>
        <end position="438"/>
    </location>
</feature>
<gene>
    <name evidence="7" type="ORF">KLLA0_F09405g</name>
</gene>
<dbReference type="PANTHER" id="PTHR43791:SF29">
    <property type="entry name" value="MAJOR FACILITATOR SUPERFAMILY (MFS) PROFILE DOMAIN-CONTAINING PROTEIN"/>
    <property type="match status" value="1"/>
</dbReference>
<evidence type="ECO:0000256" key="5">
    <source>
        <dbReference type="ARBA" id="ARBA00023136"/>
    </source>
</evidence>
<evidence type="ECO:0000256" key="4">
    <source>
        <dbReference type="ARBA" id="ARBA00022989"/>
    </source>
</evidence>
<proteinExistence type="predicted"/>
<keyword evidence="8" id="KW-1185">Reference proteome</keyword>
<feature type="transmembrane region" description="Helical" evidence="6">
    <location>
        <begin position="450"/>
        <end position="471"/>
    </location>
</feature>
<dbReference type="SUPFAM" id="SSF103473">
    <property type="entry name" value="MFS general substrate transporter"/>
    <property type="match status" value="1"/>
</dbReference>
<name>Q6CKN1_KLULA</name>
<dbReference type="RefSeq" id="XP_455508.1">
    <property type="nucleotide sequence ID" value="XM_455508.1"/>
</dbReference>